<organism evidence="9 10">
    <name type="scientific">Menidia menidia</name>
    <name type="common">Atlantic silverside</name>
    <dbReference type="NCBI Taxonomy" id="238744"/>
    <lineage>
        <taxon>Eukaryota</taxon>
        <taxon>Metazoa</taxon>
        <taxon>Chordata</taxon>
        <taxon>Craniata</taxon>
        <taxon>Vertebrata</taxon>
        <taxon>Euteleostomi</taxon>
        <taxon>Actinopterygii</taxon>
        <taxon>Neopterygii</taxon>
        <taxon>Teleostei</taxon>
        <taxon>Neoteleostei</taxon>
        <taxon>Acanthomorphata</taxon>
        <taxon>Ovalentaria</taxon>
        <taxon>Atherinomorphae</taxon>
        <taxon>Atheriniformes</taxon>
        <taxon>Atherinopsidae</taxon>
        <taxon>Menidiinae</taxon>
        <taxon>Menidia</taxon>
    </lineage>
</organism>
<accession>A0A8S4BEU2</accession>
<dbReference type="InterPro" id="IPR001841">
    <property type="entry name" value="Znf_RING"/>
</dbReference>
<evidence type="ECO:0000313" key="9">
    <source>
        <dbReference type="EMBL" id="CAG5977592.1"/>
    </source>
</evidence>
<dbReference type="EMBL" id="CAJRST010033334">
    <property type="protein sequence ID" value="CAG5977592.1"/>
    <property type="molecule type" value="Genomic_DNA"/>
</dbReference>
<dbReference type="InterPro" id="IPR017907">
    <property type="entry name" value="Znf_RING_CS"/>
</dbReference>
<dbReference type="InterPro" id="IPR018957">
    <property type="entry name" value="Znf_C3HC4_RING-type"/>
</dbReference>
<feature type="domain" description="RING-type" evidence="7">
    <location>
        <begin position="11"/>
        <end position="51"/>
    </location>
</feature>
<dbReference type="SUPFAM" id="SSF57850">
    <property type="entry name" value="RING/U-box"/>
    <property type="match status" value="2"/>
</dbReference>
<evidence type="ECO:0000259" key="7">
    <source>
        <dbReference type="PROSITE" id="PS50089"/>
    </source>
</evidence>
<evidence type="ECO:0000256" key="5">
    <source>
        <dbReference type="PROSITE-ProRule" id="PRU00024"/>
    </source>
</evidence>
<keyword evidence="4" id="KW-0862">Zinc</keyword>
<dbReference type="InterPro" id="IPR027370">
    <property type="entry name" value="Znf-RING_euk"/>
</dbReference>
<dbReference type="PROSITE" id="PS50119">
    <property type="entry name" value="ZF_BBOX"/>
    <property type="match status" value="2"/>
</dbReference>
<evidence type="ECO:0000256" key="1">
    <source>
        <dbReference type="ARBA" id="ARBA00008518"/>
    </source>
</evidence>
<comment type="similarity">
    <text evidence="1">Belongs to the TRIM/RBCC family.</text>
</comment>
<dbReference type="PANTHER" id="PTHR24103">
    <property type="entry name" value="E3 UBIQUITIN-PROTEIN LIGASE TRIM"/>
    <property type="match status" value="1"/>
</dbReference>
<dbReference type="Pfam" id="PF00643">
    <property type="entry name" value="zf-B_box"/>
    <property type="match status" value="2"/>
</dbReference>
<dbReference type="Gene3D" id="3.30.40.10">
    <property type="entry name" value="Zinc/RING finger domain, C3HC4 (zinc finger)"/>
    <property type="match status" value="2"/>
</dbReference>
<comment type="caution">
    <text evidence="9">The sequence shown here is derived from an EMBL/GenBank/DDBJ whole genome shotgun (WGS) entry which is preliminary data.</text>
</comment>
<reference evidence="9" key="1">
    <citation type="submission" date="2021-05" db="EMBL/GenBank/DDBJ databases">
        <authorList>
            <person name="Tigano A."/>
        </authorList>
    </citation>
    <scope>NUCLEOTIDE SEQUENCE</scope>
</reference>
<dbReference type="Pfam" id="PF00097">
    <property type="entry name" value="zf-C3HC4"/>
    <property type="match status" value="1"/>
</dbReference>
<dbReference type="Pfam" id="PF13445">
    <property type="entry name" value="zf-RING_UBOX"/>
    <property type="match status" value="1"/>
</dbReference>
<dbReference type="PROSITE" id="PS50089">
    <property type="entry name" value="ZF_RING_2"/>
    <property type="match status" value="2"/>
</dbReference>
<evidence type="ECO:0000313" key="10">
    <source>
        <dbReference type="Proteomes" id="UP000677803"/>
    </source>
</evidence>
<evidence type="ECO:0000259" key="8">
    <source>
        <dbReference type="PROSITE" id="PS50119"/>
    </source>
</evidence>
<dbReference type="SUPFAM" id="SSF57845">
    <property type="entry name" value="B-box zinc-binding domain"/>
    <property type="match status" value="2"/>
</dbReference>
<evidence type="ECO:0000256" key="6">
    <source>
        <dbReference type="SAM" id="Coils"/>
    </source>
</evidence>
<name>A0A8S4BEU2_9TELE</name>
<dbReference type="AlphaFoldDB" id="A0A8S4BEU2"/>
<keyword evidence="6" id="KW-0175">Coiled coil</keyword>
<dbReference type="OrthoDB" id="6105938at2759"/>
<feature type="domain" description="RING-type" evidence="7">
    <location>
        <begin position="249"/>
        <end position="289"/>
    </location>
</feature>
<dbReference type="InterPro" id="IPR013083">
    <property type="entry name" value="Znf_RING/FYVE/PHD"/>
</dbReference>
<evidence type="ECO:0000256" key="3">
    <source>
        <dbReference type="ARBA" id="ARBA00022771"/>
    </source>
</evidence>
<evidence type="ECO:0000256" key="2">
    <source>
        <dbReference type="ARBA" id="ARBA00022723"/>
    </source>
</evidence>
<protein>
    <submittedName>
        <fullName evidence="9">(Atlantic silverside) hypothetical protein</fullName>
    </submittedName>
</protein>
<dbReference type="InterPro" id="IPR000315">
    <property type="entry name" value="Znf_B-box"/>
</dbReference>
<dbReference type="GO" id="GO:0008270">
    <property type="term" value="F:zinc ion binding"/>
    <property type="evidence" value="ECO:0007669"/>
    <property type="project" value="UniProtKB-KW"/>
</dbReference>
<sequence length="788" mass="89353">MDSQSEMDLSCPVCHDVFKDPVILLCSHSFCKDCLQRWWSENQIHKCPLCQSLCWIKHPPSNLALKNLCESFLLKSAQKAPAGPDLLCPLHNEKLKLFCLDHQQPLCVICRDSKAHNNHRFRPVDEAAKDHREELLKSLKPLKDKLAVLKKVKGNFEQTAKHIKEKAEMTKSKIKKQFQRFHQFLKEEEEAQIAAVSQEEEEKGKAARKKIETLSRQIAETSETIRATEEELRAADGKMSSLSEKDLSCTLCHEVFRDPVDLECGHSFCKDCLKEWWSAKPIHKCPLCKEISLLKEPGCNLELKKQCQTFLEGRGRKAPAGSEPLCADHAEKFKLFCLDHRQPLCVVCRDSKAHSGHRFRPVNEAAQDHREELLQSLKPLQDKLNLLVRVKRDFDEQAEHVELRAQRVSSEIKEMFDSLRQFLRDEEEARQSVLEKERKQKSCTIREKSKSLSRDIAALSEIIEATEEELRAADDAESPVKPLRVVAEPLPLSRRHAGQILGQAEHRMSRVGIQNDGRAGHQLHRLFPDVEAEISQMFGMVYQSPRGRRRVILQGELLDSLDSSFVALQEGDVRGSQLLLRERDRFRKTCHVPVQLLNLLPQHPLLLLFLLPQNSHPELLFLVQELAKRAAIRRVLHLQLKVLCCSVTVSFCLSKQPESVLERLQAPLQLLPAVLRGLVDGSESVAVVRFGVPTDETHGPLVVQTEEFEFLGVQAADGLRLVAIAPGFPRRFGSCSPLFSPCLASLSFSAIMATAAMNWSPWETPVGGLLLLPRRLTGVFPLRLFLST</sequence>
<keyword evidence="10" id="KW-1185">Reference proteome</keyword>
<dbReference type="Gene3D" id="3.30.160.60">
    <property type="entry name" value="Classic Zinc Finger"/>
    <property type="match status" value="2"/>
</dbReference>
<keyword evidence="2" id="KW-0479">Metal-binding</keyword>
<gene>
    <name evidence="9" type="ORF">MMEN_LOCUS15897</name>
</gene>
<feature type="domain" description="B box-type" evidence="8">
    <location>
        <begin position="321"/>
        <end position="362"/>
    </location>
</feature>
<keyword evidence="3 5" id="KW-0863">Zinc-finger</keyword>
<dbReference type="PROSITE" id="PS00518">
    <property type="entry name" value="ZF_RING_1"/>
    <property type="match status" value="2"/>
</dbReference>
<feature type="coiled-coil region" evidence="6">
    <location>
        <begin position="449"/>
        <end position="476"/>
    </location>
</feature>
<dbReference type="InterPro" id="IPR050143">
    <property type="entry name" value="TRIM/RBCC"/>
</dbReference>
<dbReference type="Proteomes" id="UP000677803">
    <property type="component" value="Unassembled WGS sequence"/>
</dbReference>
<feature type="coiled-coil region" evidence="6">
    <location>
        <begin position="197"/>
        <end position="245"/>
    </location>
</feature>
<evidence type="ECO:0000256" key="4">
    <source>
        <dbReference type="ARBA" id="ARBA00022833"/>
    </source>
</evidence>
<dbReference type="SMART" id="SM00336">
    <property type="entry name" value="BBOX"/>
    <property type="match status" value="2"/>
</dbReference>
<feature type="domain" description="B box-type" evidence="8">
    <location>
        <begin position="83"/>
        <end position="124"/>
    </location>
</feature>
<proteinExistence type="inferred from homology"/>
<dbReference type="SMART" id="SM00184">
    <property type="entry name" value="RING"/>
    <property type="match status" value="2"/>
</dbReference>